<dbReference type="STRING" id="658219.SAMN05216212_1749"/>
<dbReference type="RefSeq" id="WP_091512046.1">
    <property type="nucleotide sequence ID" value="NZ_FNFH01000003.1"/>
</dbReference>
<dbReference type="Proteomes" id="UP000199305">
    <property type="component" value="Unassembled WGS sequence"/>
</dbReference>
<dbReference type="InterPro" id="IPR006015">
    <property type="entry name" value="Universal_stress_UspA"/>
</dbReference>
<feature type="domain" description="UspA" evidence="4">
    <location>
        <begin position="153"/>
        <end position="296"/>
    </location>
</feature>
<dbReference type="InterPro" id="IPR014729">
    <property type="entry name" value="Rossmann-like_a/b/a_fold"/>
</dbReference>
<reference evidence="6" key="1">
    <citation type="submission" date="2016-10" db="EMBL/GenBank/DDBJ databases">
        <authorList>
            <person name="Varghese N."/>
            <person name="Submissions S."/>
        </authorList>
    </citation>
    <scope>NUCLEOTIDE SEQUENCE [LARGE SCALE GENOMIC DNA]</scope>
    <source>
        <strain evidence="6">CGMCC 1.10658</strain>
    </source>
</reference>
<dbReference type="GO" id="GO:0005524">
    <property type="term" value="F:ATP binding"/>
    <property type="evidence" value="ECO:0007669"/>
    <property type="project" value="UniProtKB-KW"/>
</dbReference>
<evidence type="ECO:0000259" key="4">
    <source>
        <dbReference type="Pfam" id="PF00582"/>
    </source>
</evidence>
<evidence type="ECO:0000313" key="5">
    <source>
        <dbReference type="EMBL" id="SDK18401.1"/>
    </source>
</evidence>
<dbReference type="PANTHER" id="PTHR46268">
    <property type="entry name" value="STRESS RESPONSE PROTEIN NHAX"/>
    <property type="match status" value="1"/>
</dbReference>
<evidence type="ECO:0000256" key="1">
    <source>
        <dbReference type="ARBA" id="ARBA00008791"/>
    </source>
</evidence>
<sequence>MPFKHILLPLDGSHLAEEAIAHAMALARQNGAEVHLLHVQKSESHADDQAVDPVDWRLRRAELTSYLKRLAARMSSEGIAVTLTVVEGRPAEQIVEYCETASIDLIVLTAYGKGGLSRFAFGSTAQKVFSGAGRSFLLLRPGEPPADAEGAGYRRILVSMDGSPRSEWVACEVASMARGQDVELILLQVIAIPDMPRRMPITREEHATREKFVECNRRAAIAYLEEIARQLQNGIKVRPRLVVAQNVAERIYAIAAEEHADLIAMSAQDWQSATGQATGNICHTVMSHSSLPVLVFQDLPESQLQALRSGADFSQIRPPTSFENNTANP</sequence>
<name>A0A1G8ZTR9_9GAMM</name>
<dbReference type="CDD" id="cd00293">
    <property type="entry name" value="USP-like"/>
    <property type="match status" value="2"/>
</dbReference>
<dbReference type="InterPro" id="IPR006016">
    <property type="entry name" value="UspA"/>
</dbReference>
<dbReference type="PRINTS" id="PR01438">
    <property type="entry name" value="UNVRSLSTRESS"/>
</dbReference>
<protein>
    <submittedName>
        <fullName evidence="5">Nucleotide-binding universal stress protein, UspA family</fullName>
    </submittedName>
</protein>
<dbReference type="PANTHER" id="PTHR46268:SF27">
    <property type="entry name" value="UNIVERSAL STRESS PROTEIN RV2623"/>
    <property type="match status" value="1"/>
</dbReference>
<dbReference type="Pfam" id="PF00582">
    <property type="entry name" value="Usp"/>
    <property type="match status" value="2"/>
</dbReference>
<evidence type="ECO:0000313" key="6">
    <source>
        <dbReference type="Proteomes" id="UP000199305"/>
    </source>
</evidence>
<dbReference type="OrthoDB" id="9792500at2"/>
<dbReference type="Gene3D" id="3.40.50.620">
    <property type="entry name" value="HUPs"/>
    <property type="match status" value="2"/>
</dbReference>
<evidence type="ECO:0000256" key="2">
    <source>
        <dbReference type="ARBA" id="ARBA00022741"/>
    </source>
</evidence>
<feature type="domain" description="UspA" evidence="4">
    <location>
        <begin position="3"/>
        <end position="133"/>
    </location>
</feature>
<keyword evidence="6" id="KW-1185">Reference proteome</keyword>
<dbReference type="EMBL" id="FNFH01000003">
    <property type="protein sequence ID" value="SDK18401.1"/>
    <property type="molecule type" value="Genomic_DNA"/>
</dbReference>
<gene>
    <name evidence="5" type="ORF">SAMN05216212_1749</name>
</gene>
<dbReference type="SUPFAM" id="SSF52402">
    <property type="entry name" value="Adenine nucleotide alpha hydrolases-like"/>
    <property type="match status" value="2"/>
</dbReference>
<keyword evidence="3" id="KW-0067">ATP-binding</keyword>
<proteinExistence type="inferred from homology"/>
<evidence type="ECO:0000256" key="3">
    <source>
        <dbReference type="ARBA" id="ARBA00022840"/>
    </source>
</evidence>
<organism evidence="5 6">
    <name type="scientific">Microbulbifer yueqingensis</name>
    <dbReference type="NCBI Taxonomy" id="658219"/>
    <lineage>
        <taxon>Bacteria</taxon>
        <taxon>Pseudomonadati</taxon>
        <taxon>Pseudomonadota</taxon>
        <taxon>Gammaproteobacteria</taxon>
        <taxon>Cellvibrionales</taxon>
        <taxon>Microbulbiferaceae</taxon>
        <taxon>Microbulbifer</taxon>
    </lineage>
</organism>
<keyword evidence="2" id="KW-0547">Nucleotide-binding</keyword>
<comment type="similarity">
    <text evidence="1">Belongs to the universal stress protein A family.</text>
</comment>
<accession>A0A1G8ZTR9</accession>
<dbReference type="AlphaFoldDB" id="A0A1G8ZTR9"/>